<keyword evidence="2" id="KW-1185">Reference proteome</keyword>
<evidence type="ECO:0000313" key="2">
    <source>
        <dbReference type="Proteomes" id="UP000095280"/>
    </source>
</evidence>
<dbReference type="GO" id="GO:0003676">
    <property type="term" value="F:nucleic acid binding"/>
    <property type="evidence" value="ECO:0007669"/>
    <property type="project" value="InterPro"/>
</dbReference>
<feature type="compositionally biased region" description="Basic and acidic residues" evidence="1">
    <location>
        <begin position="2039"/>
        <end position="2056"/>
    </location>
</feature>
<dbReference type="SUPFAM" id="SSF57756">
    <property type="entry name" value="Retrovirus zinc finger-like domains"/>
    <property type="match status" value="1"/>
</dbReference>
<feature type="region of interest" description="Disordered" evidence="1">
    <location>
        <begin position="629"/>
        <end position="650"/>
    </location>
</feature>
<feature type="region of interest" description="Disordered" evidence="1">
    <location>
        <begin position="2022"/>
        <end position="2079"/>
    </location>
</feature>
<proteinExistence type="predicted"/>
<dbReference type="Gene3D" id="1.25.40.20">
    <property type="entry name" value="Ankyrin repeat-containing domain"/>
    <property type="match status" value="1"/>
</dbReference>
<dbReference type="WBParaSite" id="maker-uti_cns_0009946-snap-gene-0.7-mRNA-1">
    <property type="protein sequence ID" value="maker-uti_cns_0009946-snap-gene-0.7-mRNA-1"/>
    <property type="gene ID" value="maker-uti_cns_0009946-snap-gene-0.7"/>
</dbReference>
<organism evidence="2 3">
    <name type="scientific">Macrostomum lignano</name>
    <dbReference type="NCBI Taxonomy" id="282301"/>
    <lineage>
        <taxon>Eukaryota</taxon>
        <taxon>Metazoa</taxon>
        <taxon>Spiralia</taxon>
        <taxon>Lophotrochozoa</taxon>
        <taxon>Platyhelminthes</taxon>
        <taxon>Rhabditophora</taxon>
        <taxon>Macrostomorpha</taxon>
        <taxon>Macrostomida</taxon>
        <taxon>Macrostomidae</taxon>
        <taxon>Macrostomum</taxon>
    </lineage>
</organism>
<evidence type="ECO:0000256" key="1">
    <source>
        <dbReference type="SAM" id="MobiDB-lite"/>
    </source>
</evidence>
<dbReference type="PANTHER" id="PTHR33198">
    <property type="entry name" value="ANK_REP_REGION DOMAIN-CONTAINING PROTEIN-RELATED"/>
    <property type="match status" value="1"/>
</dbReference>
<accession>A0A1I8I610</accession>
<dbReference type="PANTHER" id="PTHR33198:SF20">
    <property type="entry name" value="RETROTRANSPOSON GAG DOMAIN-CONTAINING PROTEIN"/>
    <property type="match status" value="1"/>
</dbReference>
<dbReference type="Proteomes" id="UP000095280">
    <property type="component" value="Unplaced"/>
</dbReference>
<dbReference type="SUPFAM" id="SSF48403">
    <property type="entry name" value="Ankyrin repeat"/>
    <property type="match status" value="1"/>
</dbReference>
<feature type="region of interest" description="Disordered" evidence="1">
    <location>
        <begin position="896"/>
        <end position="917"/>
    </location>
</feature>
<dbReference type="InterPro" id="IPR036770">
    <property type="entry name" value="Ankyrin_rpt-contain_sf"/>
</dbReference>
<name>A0A1I8I610_9PLAT</name>
<evidence type="ECO:0000313" key="3">
    <source>
        <dbReference type="WBParaSite" id="maker-uti_cns_0009946-snap-gene-0.7-mRNA-1"/>
    </source>
</evidence>
<protein>
    <submittedName>
        <fullName evidence="3">ANK_REP_REGION domain-containing protein</fullName>
    </submittedName>
</protein>
<sequence>MLRAVVLSENPIAEDDEYRLEVLTVLRKVIRLDKDEYQDDEREEAEARYEQRRLEELNKEEMELGHRHPLLSEVRQRDRYPVVVDLVLEYADAVGDQFWRQVHQEAVDVQAVASLILGQLDHPVAVRGLPVDLLDGLLRGRVQADSDYIGAGHADQILQRGCALLGVQLGHGHDCHRVLGNVLATQVAPASFVTLQHLLWLPQPLSLSLPCRRRRRRSTALEPLRICMELFAKLTPLSMPTVTSALKMSSLMRINSEVLPTPLSPMRTSLNIGVRSIEYLAQLSGKSLSASTSGAGGHGASALVSDINRDADRQSARFFGIHKVAQSKQRGRGPQLSECYVLLPGEGVVNIPFDEAGDSEATLASVGQQLELQTGFAMSACCLVPSSEVANRRENAGSRIFHGATLSLSLQPAYQQLLTDVQAGNCSGVRAWLLAAARAAPGGGVEAADGRLRLRPVAHAGLLLACCLGNLNFVRLFLQSMPELANTVTSRSGRTCLHLACYHELAAICRLLLSRMCRQAAGYADCNGLRAADYASQGSPARILALKASAAPSTSRLQGRLEGRFSSTDEDCCHGKGCQSTTHRLRLFDFPMPDHRSGGCSGCCQHRQQLYQPYLPGLQRISEWYKTVSTTDEDTTDTVPSAAEHDDEQRLRRQRRKLRRQKRKQKFKQLHCYEYSINHNGSDHNGWVRRVEQNEIHESKLAYLRIPRGIASRSLLVPPQPDWLFSDLLPDVLPEDESFQLNSNVSNAEESSRRSAERELTRMRLDRWVFLYFLMLRANWESTVVEEKKSAPDVNMYAEEHLHKWTVRLRFKIMRQVAMKVALCGFLSRLGLESNTKIVFCRDGFYGLMDVGNIYGETTKTPYAMISLNSTPRYLGLKNGDCIFVNSCSVTQRQMMEQASTRPDAPKRRHKASRGSVAFADELEHGSDYDDENAGEEEQHNLSAKWEEWSGRFKRFVAASGITSADQQREILLYVGGKQLADTSKELNRPGKSLDDLIEAFRTHYSDRHNPVRIPALHQQTGESLDAWTQRLYAAAEGCEFGSQHDLLIRDQIVAGCRSVQLRRTLLQTRSISLKDALQQAIAFEAAELQSAAIEARNNETINSIQRKRHGQESRSEAKCIRCGELGHRTCELARGKTYHKCNKIGHLAKACLSSPGGFDEKVHVGRSGRSAGPVCSVVFGGEDGGSLGGPEEPDEPWDVLGPANVVQGRVGPEVVEPVSVEGRAVADEVLGVFVLEVAEGAEFAPAGTSEETVPGKATVTCEGHSESADIFSILVQKDSPQLEGRIGHCRTGLAAVGDTIPSAQVQDVRPVVNLTINDCGGDGGQGHGAKERAGTARLSEGVGELVTFEAGVSWDPRKPDGVPPSQLVELPDTVADCSGVRSGVTQGLQSGLAVRVEEDSSVLEVPAVELSCTGADGKDFVLEDAGESASVLGNFKAQVRVRQELALRHRSLWLEANASLDEPAGGFSSLATDKDVQRREAEKGVEAVKGSRERGIQDHAARASLHLFEGFVAGFNLQGAGPDQAGSRFRGEAPGGADGSAQLRKNREGFFGFGLTWVDQLSRWSSVTPRHLRLGYGCCLRLAPRRRESELGRQRPPGGNPTSWKAEPCRRPVPSAGFQCFCERHESARGEVSETELRQPGPPVTAGGSTSARGGLSSANSLVRLGIGLLLPLGRRSLSPSSGSGALPVVLGLHLALLTAEDGQLMETKVEAEDDGGPGRALADRAVVHKTTGVEIRVPLEQELPQLLPGLDRTVGRDPNPMADGLRPLALQGEGAGRMHPFALVDLTMSTKTPSRIEQALVDGTPRDVELLGRQVEIPAEDHHGGLQRLLDLGGVGLGGLERGRFVLGRRGPPRCGGSRRPHRGLPALRGRSSSPLLLPLTVAADVSLPSGLGRARSARLAARVLGGSVSWPGWTRAAIRSRKADLLIDSGAGCNLMSLKTFWSIGGRAKDLQAYKRRVHPFGSTKPLATLGMARLRTAVYNISASIKFIIVREAATTIIGRETSEELGILRIWPPSRSSCFQGHQRRAPSPMSSTRDLRLSDGRTTQQRDRQDWSGARVNRADNSGLTGRRGATSD</sequence>
<dbReference type="GO" id="GO:0008270">
    <property type="term" value="F:zinc ion binding"/>
    <property type="evidence" value="ECO:0007669"/>
    <property type="project" value="InterPro"/>
</dbReference>
<feature type="region of interest" description="Disordered" evidence="1">
    <location>
        <begin position="1630"/>
        <end position="1656"/>
    </location>
</feature>
<reference evidence="3" key="1">
    <citation type="submission" date="2016-11" db="UniProtKB">
        <authorList>
            <consortium name="WormBaseParasite"/>
        </authorList>
    </citation>
    <scope>IDENTIFICATION</scope>
</reference>
<feature type="region of interest" description="Disordered" evidence="1">
    <location>
        <begin position="1590"/>
        <end position="1609"/>
    </location>
</feature>
<dbReference type="Gene3D" id="4.10.60.10">
    <property type="entry name" value="Zinc finger, CCHC-type"/>
    <property type="match status" value="1"/>
</dbReference>
<dbReference type="InterPro" id="IPR036875">
    <property type="entry name" value="Znf_CCHC_sf"/>
</dbReference>